<name>A0A6B0SBF9_9CETA</name>
<proteinExistence type="predicted"/>
<dbReference type="AlphaFoldDB" id="A0A6B0SBF9"/>
<keyword evidence="2" id="KW-0472">Membrane</keyword>
<keyword evidence="2" id="KW-0812">Transmembrane</keyword>
<feature type="transmembrane region" description="Helical" evidence="2">
    <location>
        <begin position="143"/>
        <end position="163"/>
    </location>
</feature>
<feature type="transmembrane region" description="Helical" evidence="2">
    <location>
        <begin position="112"/>
        <end position="131"/>
    </location>
</feature>
<evidence type="ECO:0000256" key="2">
    <source>
        <dbReference type="SAM" id="Phobius"/>
    </source>
</evidence>
<evidence type="ECO:0000313" key="3">
    <source>
        <dbReference type="EMBL" id="MXQ98027.1"/>
    </source>
</evidence>
<protein>
    <submittedName>
        <fullName evidence="3">Uncharacterized protein</fullName>
    </submittedName>
</protein>
<organism evidence="3 4">
    <name type="scientific">Bos mutus</name>
    <name type="common">wild yak</name>
    <dbReference type="NCBI Taxonomy" id="72004"/>
    <lineage>
        <taxon>Eukaryota</taxon>
        <taxon>Metazoa</taxon>
        <taxon>Chordata</taxon>
        <taxon>Craniata</taxon>
        <taxon>Vertebrata</taxon>
        <taxon>Euteleostomi</taxon>
        <taxon>Mammalia</taxon>
        <taxon>Eutheria</taxon>
        <taxon>Laurasiatheria</taxon>
        <taxon>Artiodactyla</taxon>
        <taxon>Ruminantia</taxon>
        <taxon>Pecora</taxon>
        <taxon>Bovidae</taxon>
        <taxon>Bovinae</taxon>
        <taxon>Bos</taxon>
    </lineage>
</organism>
<evidence type="ECO:0000313" key="4">
    <source>
        <dbReference type="Proteomes" id="UP000322234"/>
    </source>
</evidence>
<keyword evidence="4" id="KW-1185">Reference proteome</keyword>
<feature type="region of interest" description="Disordered" evidence="1">
    <location>
        <begin position="1"/>
        <end position="25"/>
    </location>
</feature>
<accession>A0A6B0SBF9</accession>
<sequence length="219" mass="24260">MASPSKDKVANTLSPYQEEEEVLPSRDKPQVNLFLPLPTRTRTLDPEFSANPMVLGQLHHSHMFQEALLSSAMIYCMLDIWGIILSLLLPWLTAQTQEHGAHLLNMDPVNEFWVVGLVTVTILLGMPLAGMEWESKAGISTRTVLAISCTTLSYLSISATIGYSSEQDLWTNPKQEPTCHPISLPWGPIPELAEDAVQGPDVPIAFICENQQDTLSLYC</sequence>
<comment type="caution">
    <text evidence="3">The sequence shown here is derived from an EMBL/GenBank/DDBJ whole genome shotgun (WGS) entry which is preliminary data.</text>
</comment>
<dbReference type="Proteomes" id="UP000322234">
    <property type="component" value="Unassembled WGS sequence"/>
</dbReference>
<gene>
    <name evidence="3" type="ORF">E5288_WYG020060</name>
</gene>
<evidence type="ECO:0000256" key="1">
    <source>
        <dbReference type="SAM" id="MobiDB-lite"/>
    </source>
</evidence>
<reference evidence="3" key="1">
    <citation type="submission" date="2019-10" db="EMBL/GenBank/DDBJ databases">
        <title>The sequence and de novo assembly of the wild yak genome.</title>
        <authorList>
            <person name="Liu Y."/>
        </authorList>
    </citation>
    <scope>NUCLEOTIDE SEQUENCE [LARGE SCALE GENOMIC DNA]</scope>
    <source>
        <strain evidence="3">WY2019</strain>
    </source>
</reference>
<dbReference type="EMBL" id="VBQZ03000215">
    <property type="protein sequence ID" value="MXQ98027.1"/>
    <property type="molecule type" value="Genomic_DNA"/>
</dbReference>
<feature type="transmembrane region" description="Helical" evidence="2">
    <location>
        <begin position="72"/>
        <end position="92"/>
    </location>
</feature>
<keyword evidence="2" id="KW-1133">Transmembrane helix</keyword>